<dbReference type="PRINTS" id="PR00344">
    <property type="entry name" value="BCTRLSENSOR"/>
</dbReference>
<dbReference type="InterPro" id="IPR003594">
    <property type="entry name" value="HATPase_dom"/>
</dbReference>
<name>A0AA44ZNV6_PSEA5</name>
<gene>
    <name evidence="10" type="ORF">ATL51_1996</name>
</gene>
<dbReference type="PANTHER" id="PTHR43065:SF10">
    <property type="entry name" value="PEROXIDE STRESS-ACTIVATED HISTIDINE KINASE MAK3"/>
    <property type="match status" value="1"/>
</dbReference>
<keyword evidence="6" id="KW-0418">Kinase</keyword>
<keyword evidence="5" id="KW-0547">Nucleotide-binding</keyword>
<dbReference type="Proteomes" id="UP000232453">
    <property type="component" value="Unassembled WGS sequence"/>
</dbReference>
<dbReference type="Pfam" id="PF02518">
    <property type="entry name" value="HATPase_c"/>
    <property type="match status" value="1"/>
</dbReference>
<comment type="caution">
    <text evidence="10">The sequence shown here is derived from an EMBL/GenBank/DDBJ whole genome shotgun (WGS) entry which is preliminary data.</text>
</comment>
<dbReference type="InterPro" id="IPR035965">
    <property type="entry name" value="PAS-like_dom_sf"/>
</dbReference>
<dbReference type="GO" id="GO:0004673">
    <property type="term" value="F:protein histidine kinase activity"/>
    <property type="evidence" value="ECO:0007669"/>
    <property type="project" value="UniProtKB-EC"/>
</dbReference>
<dbReference type="EMBL" id="PHUJ01000003">
    <property type="protein sequence ID" value="PKB30336.1"/>
    <property type="molecule type" value="Genomic_DNA"/>
</dbReference>
<evidence type="ECO:0000256" key="5">
    <source>
        <dbReference type="ARBA" id="ARBA00022741"/>
    </source>
</evidence>
<dbReference type="GO" id="GO:0000160">
    <property type="term" value="P:phosphorelay signal transduction system"/>
    <property type="evidence" value="ECO:0007669"/>
    <property type="project" value="UniProtKB-KW"/>
</dbReference>
<dbReference type="Gene3D" id="1.10.287.130">
    <property type="match status" value="1"/>
</dbReference>
<dbReference type="SUPFAM" id="SSF55785">
    <property type="entry name" value="PYP-like sensor domain (PAS domain)"/>
    <property type="match status" value="2"/>
</dbReference>
<evidence type="ECO:0000256" key="8">
    <source>
        <dbReference type="ARBA" id="ARBA00023012"/>
    </source>
</evidence>
<dbReference type="AlphaFoldDB" id="A0AA44ZNV6"/>
<comment type="catalytic activity">
    <reaction evidence="1">
        <text>ATP + protein L-histidine = ADP + protein N-phospho-L-histidine.</text>
        <dbReference type="EC" id="2.7.13.3"/>
    </reaction>
</comment>
<dbReference type="SUPFAM" id="SSF55874">
    <property type="entry name" value="ATPase domain of HSP90 chaperone/DNA topoisomerase II/histidine kinase"/>
    <property type="match status" value="1"/>
</dbReference>
<feature type="domain" description="Histidine kinase" evidence="9">
    <location>
        <begin position="292"/>
        <end position="510"/>
    </location>
</feature>
<dbReference type="InterPro" id="IPR000014">
    <property type="entry name" value="PAS"/>
</dbReference>
<dbReference type="InterPro" id="IPR005467">
    <property type="entry name" value="His_kinase_dom"/>
</dbReference>
<evidence type="ECO:0000256" key="1">
    <source>
        <dbReference type="ARBA" id="ARBA00000085"/>
    </source>
</evidence>
<dbReference type="PROSITE" id="PS50109">
    <property type="entry name" value="HIS_KIN"/>
    <property type="match status" value="1"/>
</dbReference>
<dbReference type="Gene3D" id="3.30.450.20">
    <property type="entry name" value="PAS domain"/>
    <property type="match status" value="2"/>
</dbReference>
<evidence type="ECO:0000313" key="10">
    <source>
        <dbReference type="EMBL" id="PKB30336.1"/>
    </source>
</evidence>
<protein>
    <recommendedName>
        <fullName evidence="2">histidine kinase</fullName>
        <ecNumber evidence="2">2.7.13.3</ecNumber>
    </recommendedName>
</protein>
<keyword evidence="3" id="KW-0597">Phosphoprotein</keyword>
<evidence type="ECO:0000256" key="2">
    <source>
        <dbReference type="ARBA" id="ARBA00012438"/>
    </source>
</evidence>
<dbReference type="NCBIfam" id="TIGR00229">
    <property type="entry name" value="sensory_box"/>
    <property type="match status" value="1"/>
</dbReference>
<evidence type="ECO:0000259" key="9">
    <source>
        <dbReference type="PROSITE" id="PS50109"/>
    </source>
</evidence>
<dbReference type="InterPro" id="IPR036890">
    <property type="entry name" value="HATPase_C_sf"/>
</dbReference>
<dbReference type="EC" id="2.7.13.3" evidence="2"/>
<evidence type="ECO:0000256" key="6">
    <source>
        <dbReference type="ARBA" id="ARBA00022777"/>
    </source>
</evidence>
<proteinExistence type="predicted"/>
<keyword evidence="8" id="KW-0902">Two-component regulatory system</keyword>
<dbReference type="SMART" id="SM00091">
    <property type="entry name" value="PAS"/>
    <property type="match status" value="2"/>
</dbReference>
<keyword evidence="7" id="KW-0067">ATP-binding</keyword>
<evidence type="ECO:0000256" key="7">
    <source>
        <dbReference type="ARBA" id="ARBA00022840"/>
    </source>
</evidence>
<evidence type="ECO:0000256" key="4">
    <source>
        <dbReference type="ARBA" id="ARBA00022679"/>
    </source>
</evidence>
<evidence type="ECO:0000313" key="11">
    <source>
        <dbReference type="Proteomes" id="UP000232453"/>
    </source>
</evidence>
<reference evidence="10 11" key="1">
    <citation type="submission" date="2017-11" db="EMBL/GenBank/DDBJ databases">
        <title>Sequencing the genomes of 1000 actinobacteria strains.</title>
        <authorList>
            <person name="Klenk H.-P."/>
        </authorList>
    </citation>
    <scope>NUCLEOTIDE SEQUENCE [LARGE SCALE GENOMIC DNA]</scope>
    <source>
        <strain evidence="10 11">DSM 44104</strain>
    </source>
</reference>
<dbReference type="CDD" id="cd00130">
    <property type="entry name" value="PAS"/>
    <property type="match status" value="2"/>
</dbReference>
<dbReference type="Pfam" id="PF13188">
    <property type="entry name" value="PAS_8"/>
    <property type="match status" value="1"/>
</dbReference>
<dbReference type="SMART" id="SM00387">
    <property type="entry name" value="HATPase_c"/>
    <property type="match status" value="1"/>
</dbReference>
<dbReference type="GO" id="GO:0005524">
    <property type="term" value="F:ATP binding"/>
    <property type="evidence" value="ECO:0007669"/>
    <property type="project" value="UniProtKB-KW"/>
</dbReference>
<keyword evidence="4" id="KW-0808">Transferase</keyword>
<dbReference type="InterPro" id="IPR004358">
    <property type="entry name" value="Sig_transdc_His_kin-like_C"/>
</dbReference>
<dbReference type="Gene3D" id="3.30.565.10">
    <property type="entry name" value="Histidine kinase-like ATPase, C-terminal domain"/>
    <property type="match status" value="1"/>
</dbReference>
<evidence type="ECO:0000256" key="3">
    <source>
        <dbReference type="ARBA" id="ARBA00022553"/>
    </source>
</evidence>
<dbReference type="PANTHER" id="PTHR43065">
    <property type="entry name" value="SENSOR HISTIDINE KINASE"/>
    <property type="match status" value="1"/>
</dbReference>
<organism evidence="10 11">
    <name type="scientific">Pseudonocardia alni</name>
    <name type="common">Amycolata alni</name>
    <dbReference type="NCBI Taxonomy" id="33907"/>
    <lineage>
        <taxon>Bacteria</taxon>
        <taxon>Bacillati</taxon>
        <taxon>Actinomycetota</taxon>
        <taxon>Actinomycetes</taxon>
        <taxon>Pseudonocardiales</taxon>
        <taxon>Pseudonocardiaceae</taxon>
        <taxon>Pseudonocardia</taxon>
    </lineage>
</organism>
<sequence>MVDEVEQKVEPQAPELVTGDFVAMMRATTMCVLLHDAATKNILWANPSACRLLGWSLAELRPLKANHMSSTAPQYHRVLGRAWLHEAVERGSNRIEWHYRTRTGRVVPTDAVAVRVELAQGPAVLVQFRDIEHELGVERQLRRTTSSIDALARHTSTIALTLDPSGLIRFATDTALELFGMDPGAPLGHLDRYGRLRRDGRPAALAELVGSADPTVPVQLEVPGSTGGPVWLEGTLERLAETPEDDTGPASGLLMILHDVSGRVLAEAARERAAHRENYLARYTAMGDMAMAIAHELGQPLAAAGNFLDGTRRHTEELARGGALPATDADRLGYGLGSALRQLGRASAIVAAVRAFVGHLEHTEQVLDLHDVLDDCLWFVGLRADPAGVRVRVERRPGPLRARCERVLTGQVLLNLCFNAVEEMAELPPERRELVVTTAVDGDEAVVTVADRGRGIDRDPFAESFSSKEHGSGIGLALSYRIITRQHGRIWAVPRDGGGTRFGFALPSVPDEGNP</sequence>
<accession>A0AA44ZNV6</accession>